<proteinExistence type="inferred from homology"/>
<keyword evidence="2" id="KW-0560">Oxidoreductase</keyword>
<protein>
    <submittedName>
        <fullName evidence="4">FAD-dependent oxidoreductase</fullName>
    </submittedName>
</protein>
<keyword evidence="5" id="KW-1185">Reference proteome</keyword>
<organism evidence="4 5">
    <name type="scientific">Curvibacter microcysteis</name>
    <dbReference type="NCBI Taxonomy" id="3026419"/>
    <lineage>
        <taxon>Bacteria</taxon>
        <taxon>Pseudomonadati</taxon>
        <taxon>Pseudomonadota</taxon>
        <taxon>Betaproteobacteria</taxon>
        <taxon>Burkholderiales</taxon>
        <taxon>Comamonadaceae</taxon>
        <taxon>Curvibacter</taxon>
    </lineage>
</organism>
<dbReference type="Pfam" id="PF01266">
    <property type="entry name" value="DAO"/>
    <property type="match status" value="1"/>
</dbReference>
<evidence type="ECO:0000256" key="2">
    <source>
        <dbReference type="ARBA" id="ARBA00023002"/>
    </source>
</evidence>
<name>A0ABT5MCL3_9BURK</name>
<comment type="caution">
    <text evidence="4">The sequence shown here is derived from an EMBL/GenBank/DDBJ whole genome shotgun (WGS) entry which is preliminary data.</text>
</comment>
<dbReference type="EMBL" id="JAQSIO010000002">
    <property type="protein sequence ID" value="MDD0814120.1"/>
    <property type="molecule type" value="Genomic_DNA"/>
</dbReference>
<evidence type="ECO:0000313" key="5">
    <source>
        <dbReference type="Proteomes" id="UP001528672"/>
    </source>
</evidence>
<comment type="similarity">
    <text evidence="1">Belongs to the DadA oxidoreductase family.</text>
</comment>
<dbReference type="PANTHER" id="PTHR13847">
    <property type="entry name" value="SARCOSINE DEHYDROGENASE-RELATED"/>
    <property type="match status" value="1"/>
</dbReference>
<evidence type="ECO:0000313" key="4">
    <source>
        <dbReference type="EMBL" id="MDD0814120.1"/>
    </source>
</evidence>
<dbReference type="Gene3D" id="3.30.9.10">
    <property type="entry name" value="D-Amino Acid Oxidase, subunit A, domain 2"/>
    <property type="match status" value="1"/>
</dbReference>
<sequence length="419" mass="45759">MNIALIGAGIVGVTTAYELAADGHQVTVFERCGAVAEEASFASGGLISPTCLTPWADTHTASRVLRQWWSPLNPQHLGPHIGPRQVSWMWRWWRAGRPESQTLNRDRLLQLALYSRQRLQHLRTDLALDYEHSTGCLVMLRDAQDLARVQATQSWWREVGLPFHELSPEQTRRLEPGLNPDTTFAGALLLPEDEAGNCRQFAMLLRNEALRLGVKFEFQTSVLGLEAGQRPTLQTRSASSQPQQRSFDACVVCAGSASADLLRPLGLKIPLLGVHGYSVSAQVREPLNTPRSAVWDAQRQVSITRLGQRVRVAGGFELGHNAQDKRSAPLRELYQVLQDWFPGAATLSSGVQEWKGSQAMLPDGPPLIGASGLPGVWLNLGHGASGWALSCGSARALADTMSGRSAAIDLSGHAMERYA</sequence>
<gene>
    <name evidence="4" type="ORF">PSQ39_05700</name>
</gene>
<feature type="domain" description="FAD dependent oxidoreductase" evidence="3">
    <location>
        <begin position="3"/>
        <end position="399"/>
    </location>
</feature>
<evidence type="ECO:0000259" key="3">
    <source>
        <dbReference type="Pfam" id="PF01266"/>
    </source>
</evidence>
<dbReference type="SUPFAM" id="SSF51905">
    <property type="entry name" value="FAD/NAD(P)-binding domain"/>
    <property type="match status" value="1"/>
</dbReference>
<dbReference type="Gene3D" id="3.50.50.60">
    <property type="entry name" value="FAD/NAD(P)-binding domain"/>
    <property type="match status" value="2"/>
</dbReference>
<dbReference type="Proteomes" id="UP001528672">
    <property type="component" value="Unassembled WGS sequence"/>
</dbReference>
<dbReference type="InterPro" id="IPR036188">
    <property type="entry name" value="FAD/NAD-bd_sf"/>
</dbReference>
<dbReference type="InterPro" id="IPR006076">
    <property type="entry name" value="FAD-dep_OxRdtase"/>
</dbReference>
<dbReference type="RefSeq" id="WP_273925753.1">
    <property type="nucleotide sequence ID" value="NZ_JAQSIO010000002.1"/>
</dbReference>
<reference evidence="4 5" key="1">
    <citation type="submission" date="2023-02" db="EMBL/GenBank/DDBJ databases">
        <title>Bacterial whole genome sequence for Curvibacter sp. HBC28.</title>
        <authorList>
            <person name="Le V."/>
            <person name="Ko S.-R."/>
            <person name="Ahn C.-Y."/>
            <person name="Oh H.-M."/>
        </authorList>
    </citation>
    <scope>NUCLEOTIDE SEQUENCE [LARGE SCALE GENOMIC DNA]</scope>
    <source>
        <strain evidence="4 5">HBC28</strain>
    </source>
</reference>
<accession>A0ABT5MCL3</accession>
<dbReference type="PANTHER" id="PTHR13847:SF280">
    <property type="entry name" value="D-AMINO ACID DEHYDROGENASE"/>
    <property type="match status" value="1"/>
</dbReference>
<evidence type="ECO:0000256" key="1">
    <source>
        <dbReference type="ARBA" id="ARBA00009410"/>
    </source>
</evidence>